<comment type="subcellular location">
    <subcellularLocation>
        <location evidence="8">Cell inner membrane</location>
        <topology evidence="8">Peripheral membrane protein</topology>
    </subcellularLocation>
</comment>
<dbReference type="InterPro" id="IPR026902">
    <property type="entry name" value="RnfC_N"/>
</dbReference>
<keyword evidence="8" id="KW-0472">Membrane</keyword>
<keyword evidence="8" id="KW-1278">Translocase</keyword>
<protein>
    <recommendedName>
        <fullName evidence="8">Ion-translocating oxidoreductase complex subunit C</fullName>
        <ecNumber evidence="8">7.-.-.-</ecNumber>
    </recommendedName>
    <alternativeName>
        <fullName evidence="8">Rnf electron transport complex subunit C</fullName>
    </alternativeName>
</protein>
<feature type="binding site" evidence="8">
    <location>
        <position position="389"/>
    </location>
    <ligand>
        <name>[4Fe-4S] cluster</name>
        <dbReference type="ChEBI" id="CHEBI:49883"/>
        <label>1</label>
    </ligand>
</feature>
<dbReference type="Pfam" id="PF01512">
    <property type="entry name" value="Complex1_51K"/>
    <property type="match status" value="1"/>
</dbReference>
<dbReference type="AlphaFoldDB" id="F4LJ36"/>
<keyword evidence="1 8" id="KW-0813">Transport</keyword>
<dbReference type="GO" id="GO:0005886">
    <property type="term" value="C:plasma membrane"/>
    <property type="evidence" value="ECO:0007669"/>
    <property type="project" value="UniProtKB-SubCell"/>
</dbReference>
<evidence type="ECO:0000256" key="8">
    <source>
        <dbReference type="HAMAP-Rule" id="MF_00461"/>
    </source>
</evidence>
<dbReference type="EMBL" id="CP002696">
    <property type="protein sequence ID" value="AEE16293.1"/>
    <property type="molecule type" value="Genomic_DNA"/>
</dbReference>
<comment type="similarity">
    <text evidence="8">Belongs to the 4Fe4S bacterial-type ferredoxin family. RnfC subfamily.</text>
</comment>
<dbReference type="Gene3D" id="3.30.70.20">
    <property type="match status" value="1"/>
</dbReference>
<dbReference type="eggNOG" id="COG4656">
    <property type="taxonomic scope" value="Bacteria"/>
</dbReference>
<comment type="function">
    <text evidence="8">Part of a membrane-bound complex that couples electron transfer with translocation of ions across the membrane.</text>
</comment>
<feature type="binding site" evidence="8">
    <location>
        <position position="431"/>
    </location>
    <ligand>
        <name>[4Fe-4S] cluster</name>
        <dbReference type="ChEBI" id="CHEBI:49883"/>
        <label>2</label>
    </ligand>
</feature>
<dbReference type="Proteomes" id="UP000006546">
    <property type="component" value="Chromosome"/>
</dbReference>
<dbReference type="InterPro" id="IPR011538">
    <property type="entry name" value="Nuo51_FMN-bd"/>
</dbReference>
<evidence type="ECO:0000256" key="6">
    <source>
        <dbReference type="ARBA" id="ARBA00023004"/>
    </source>
</evidence>
<dbReference type="EC" id="7.-.-.-" evidence="8"/>
<evidence type="ECO:0000313" key="10">
    <source>
        <dbReference type="EMBL" id="AEE16293.1"/>
    </source>
</evidence>
<feature type="domain" description="4Fe-4S ferredoxin-type" evidence="9">
    <location>
        <begin position="380"/>
        <end position="399"/>
    </location>
</feature>
<keyword evidence="8" id="KW-1003">Cell membrane</keyword>
<dbReference type="SUPFAM" id="SSF46548">
    <property type="entry name" value="alpha-helical ferredoxin"/>
    <property type="match status" value="1"/>
</dbReference>
<organism evidence="10 11">
    <name type="scientific">Treponema brennaborense (strain DSM 12168 / CIP 105900 / DD5/3)</name>
    <dbReference type="NCBI Taxonomy" id="906968"/>
    <lineage>
        <taxon>Bacteria</taxon>
        <taxon>Pseudomonadati</taxon>
        <taxon>Spirochaetota</taxon>
        <taxon>Spirochaetia</taxon>
        <taxon>Spirochaetales</taxon>
        <taxon>Treponemataceae</taxon>
        <taxon>Treponema</taxon>
    </lineage>
</organism>
<name>F4LJ36_TREBD</name>
<dbReference type="HOGENOM" id="CLU_010808_6_0_12"/>
<dbReference type="InterPro" id="IPR037225">
    <property type="entry name" value="Nuo51_FMN-bd_sf"/>
</dbReference>
<evidence type="ECO:0000256" key="3">
    <source>
        <dbReference type="ARBA" id="ARBA00022723"/>
    </source>
</evidence>
<gene>
    <name evidence="8" type="primary">rnfC</name>
    <name evidence="10" type="ordered locus">Trebr_0857</name>
</gene>
<keyword evidence="6 8" id="KW-0408">Iron</keyword>
<accession>F4LJ36</accession>
<dbReference type="Pfam" id="PF13375">
    <property type="entry name" value="RnfC_N"/>
    <property type="match status" value="1"/>
</dbReference>
<keyword evidence="11" id="KW-1185">Reference proteome</keyword>
<keyword evidence="7 8" id="KW-0411">Iron-sulfur</keyword>
<dbReference type="PROSITE" id="PS51379">
    <property type="entry name" value="4FE4S_FER_2"/>
    <property type="match status" value="1"/>
</dbReference>
<evidence type="ECO:0000256" key="2">
    <source>
        <dbReference type="ARBA" id="ARBA00022485"/>
    </source>
</evidence>
<dbReference type="PANTHER" id="PTHR43034:SF2">
    <property type="entry name" value="ION-TRANSLOCATING OXIDOREDUCTASE COMPLEX SUBUNIT C"/>
    <property type="match status" value="1"/>
</dbReference>
<proteinExistence type="inferred from homology"/>
<dbReference type="Gene3D" id="3.40.50.11540">
    <property type="entry name" value="NADH-ubiquinone oxidoreductase 51kDa subunit"/>
    <property type="match status" value="1"/>
</dbReference>
<dbReference type="GO" id="GO:0022900">
    <property type="term" value="P:electron transport chain"/>
    <property type="evidence" value="ECO:0007669"/>
    <property type="project" value="UniProtKB-UniRule"/>
</dbReference>
<evidence type="ECO:0000259" key="9">
    <source>
        <dbReference type="PROSITE" id="PS51379"/>
    </source>
</evidence>
<dbReference type="GO" id="GO:0046872">
    <property type="term" value="F:metal ion binding"/>
    <property type="evidence" value="ECO:0007669"/>
    <property type="project" value="UniProtKB-KW"/>
</dbReference>
<feature type="binding site" evidence="8">
    <location>
        <position position="395"/>
    </location>
    <ligand>
        <name>[4Fe-4S] cluster</name>
        <dbReference type="ChEBI" id="CHEBI:49883"/>
        <label>1</label>
    </ligand>
</feature>
<dbReference type="KEGG" id="tbe:Trebr_0857"/>
<keyword evidence="5 8" id="KW-0249">Electron transport</keyword>
<feature type="binding site" evidence="8">
    <location>
        <position position="434"/>
    </location>
    <ligand>
        <name>[4Fe-4S] cluster</name>
        <dbReference type="ChEBI" id="CHEBI:49883"/>
        <label>2</label>
    </ligand>
</feature>
<dbReference type="NCBIfam" id="TIGR01945">
    <property type="entry name" value="rnfC"/>
    <property type="match status" value="1"/>
</dbReference>
<dbReference type="Pfam" id="PF13237">
    <property type="entry name" value="Fer4_10"/>
    <property type="match status" value="1"/>
</dbReference>
<feature type="binding site" evidence="8">
    <location>
        <position position="428"/>
    </location>
    <ligand>
        <name>[4Fe-4S] cluster</name>
        <dbReference type="ChEBI" id="CHEBI:49883"/>
        <label>2</label>
    </ligand>
</feature>
<dbReference type="GO" id="GO:0051539">
    <property type="term" value="F:4 iron, 4 sulfur cluster binding"/>
    <property type="evidence" value="ECO:0007669"/>
    <property type="project" value="UniProtKB-KW"/>
</dbReference>
<feature type="binding site" evidence="8">
    <location>
        <position position="438"/>
    </location>
    <ligand>
        <name>[4Fe-4S] cluster</name>
        <dbReference type="ChEBI" id="CHEBI:49883"/>
        <label>1</label>
    </ligand>
</feature>
<dbReference type="SUPFAM" id="SSF142019">
    <property type="entry name" value="Nqo1 FMN-binding domain-like"/>
    <property type="match status" value="1"/>
</dbReference>
<evidence type="ECO:0000313" key="11">
    <source>
        <dbReference type="Proteomes" id="UP000006546"/>
    </source>
</evidence>
<dbReference type="InterPro" id="IPR017900">
    <property type="entry name" value="4Fe4S_Fe_S_CS"/>
</dbReference>
<keyword evidence="4 8" id="KW-0677">Repeat</keyword>
<dbReference type="InterPro" id="IPR010208">
    <property type="entry name" value="Ion_transpt_RnfC/RsxC"/>
</dbReference>
<dbReference type="STRING" id="906968.Trebr_0857"/>
<dbReference type="PANTHER" id="PTHR43034">
    <property type="entry name" value="ION-TRANSLOCATING OXIDOREDUCTASE COMPLEX SUBUNIT C"/>
    <property type="match status" value="1"/>
</dbReference>
<dbReference type="GO" id="GO:0009055">
    <property type="term" value="F:electron transfer activity"/>
    <property type="evidence" value="ECO:0007669"/>
    <property type="project" value="InterPro"/>
</dbReference>
<keyword evidence="3 8" id="KW-0479">Metal-binding</keyword>
<evidence type="ECO:0000256" key="5">
    <source>
        <dbReference type="ARBA" id="ARBA00022982"/>
    </source>
</evidence>
<reference evidence="11" key="1">
    <citation type="submission" date="2011-04" db="EMBL/GenBank/DDBJ databases">
        <title>The complete genome of Treponema brennaborense DSM 12168.</title>
        <authorList>
            <person name="Lucas S."/>
            <person name="Han J."/>
            <person name="Lapidus A."/>
            <person name="Bruce D."/>
            <person name="Goodwin L."/>
            <person name="Pitluck S."/>
            <person name="Peters L."/>
            <person name="Kyrpides N."/>
            <person name="Mavromatis K."/>
            <person name="Ivanova N."/>
            <person name="Mikhailova N."/>
            <person name="Pagani I."/>
            <person name="Teshima H."/>
            <person name="Detter J.C."/>
            <person name="Tapia R."/>
            <person name="Han C."/>
            <person name="Land M."/>
            <person name="Hauser L."/>
            <person name="Markowitz V."/>
            <person name="Cheng J.-F."/>
            <person name="Hugenholtz P."/>
            <person name="Woyke T."/>
            <person name="Wu D."/>
            <person name="Gronow S."/>
            <person name="Wellnitz S."/>
            <person name="Brambilla E."/>
            <person name="Klenk H.-P."/>
            <person name="Eisen J.A."/>
        </authorList>
    </citation>
    <scope>NUCLEOTIDE SEQUENCE [LARGE SCALE GENOMIC DNA]</scope>
    <source>
        <strain evidence="11">DSM 12168 / CIP 105900 / DD5/3</strain>
    </source>
</reference>
<comment type="subunit">
    <text evidence="8">The complex is composed of six subunits: RnfA, RnfB, RnfC, RnfD, RnfE and RnfG.</text>
</comment>
<dbReference type="HAMAP" id="MF_00461">
    <property type="entry name" value="RsxC_RnfC"/>
    <property type="match status" value="1"/>
</dbReference>
<feature type="binding site" evidence="8">
    <location>
        <position position="399"/>
    </location>
    <ligand>
        <name>[4Fe-4S] cluster</name>
        <dbReference type="ChEBI" id="CHEBI:49883"/>
        <label>2</label>
    </ligand>
</feature>
<keyword evidence="8" id="KW-0997">Cell inner membrane</keyword>
<dbReference type="NCBIfam" id="NF003454">
    <property type="entry name" value="PRK05035.1"/>
    <property type="match status" value="1"/>
</dbReference>
<sequence>MPESCKNLCLTCAFLYYRIYGMKTQTFKGGVHPPEHKESTQGSPIEPVVPVTKTVCIPVTQGGAPNQPIVAVGDSVARGQKIADSHAYMSAPVHASIAGTVKKIETHLVTANREELCIAIQGDDSDRTEFLPVLDPFACSKEEALTRIREAGIVGMGGAAFPTHVKLNPPAGKKIEYVLANAAECEPYLTIDERTMIETPQKLIDGLAIAMNVTGAAHGIVVLEDNKKHVYPVLEKTIADAGYTDTIGIVLCKTKYPQGGEKNITVAAVGREIPAGGLPADVGCVIDNVGTLCAISEAFREGKPLVDRGLTISGGACETPKNLKVPVGTLVGDLIPANVTLRPGVAKIISGGPMMGFAMTNANFPVAKNTSGVLFLTAGETYLADENPCIGCGKCIDVCSCRLAPVLIVRALKAGDYEEAKRYGLMDCVECGTCGYICPAHVRLIQRFRIGKAAVRAEAAKQKEGGK</sequence>
<keyword evidence="2 8" id="KW-0004">4Fe-4S</keyword>
<feature type="binding site" evidence="8">
    <location>
        <position position="392"/>
    </location>
    <ligand>
        <name>[4Fe-4S] cluster</name>
        <dbReference type="ChEBI" id="CHEBI:49883"/>
        <label>1</label>
    </ligand>
</feature>
<comment type="cofactor">
    <cofactor evidence="8">
        <name>[4Fe-4S] cluster</name>
        <dbReference type="ChEBI" id="CHEBI:49883"/>
    </cofactor>
    <text evidence="8">Binds 2 [4Fe-4S] clusters per subunit.</text>
</comment>
<dbReference type="InterPro" id="IPR017896">
    <property type="entry name" value="4Fe4S_Fe-S-bd"/>
</dbReference>
<dbReference type="PROSITE" id="PS00198">
    <property type="entry name" value="4FE4S_FER_1"/>
    <property type="match status" value="1"/>
</dbReference>
<evidence type="ECO:0000256" key="4">
    <source>
        <dbReference type="ARBA" id="ARBA00022737"/>
    </source>
</evidence>
<evidence type="ECO:0000256" key="7">
    <source>
        <dbReference type="ARBA" id="ARBA00023014"/>
    </source>
</evidence>
<evidence type="ECO:0000256" key="1">
    <source>
        <dbReference type="ARBA" id="ARBA00022448"/>
    </source>
</evidence>